<dbReference type="CDD" id="cd08422">
    <property type="entry name" value="PBP2_CrgA_like"/>
    <property type="match status" value="1"/>
</dbReference>
<sequence>MMKKLPDLEAWAIFAKVAETGSFAKAAAEFSLSQASVSKAISRLETRMKTVLLHRTSRQMSLTESGYAALERAARILENGEAVEEEVAEQSSSLRGPIRVTAPMSFGIARLAPMLPDFMATHPDVTLDVQFNDELLDLVANRFDLGVRISGMEDSSLLARRLCNVRVLLVGAPAYFERFGRPKHPRDLVNHRVLQYTYARGGMSWRFRHETHGEFTQAVPAYLQSNNAEALEPTLRAGLGLALQPEFLAWQGLQSGVIETVMDDWQVEPISLHIVTPPGRNRPARVQALINYLAERLTSESWAQALPQVEKHQL</sequence>
<protein>
    <submittedName>
        <fullName evidence="6">LysR family transcriptional regulator</fullName>
    </submittedName>
</protein>
<dbReference type="Proteomes" id="UP001433638">
    <property type="component" value="Unassembled WGS sequence"/>
</dbReference>
<evidence type="ECO:0000259" key="5">
    <source>
        <dbReference type="PROSITE" id="PS50931"/>
    </source>
</evidence>
<dbReference type="Gene3D" id="1.10.10.10">
    <property type="entry name" value="Winged helix-like DNA-binding domain superfamily/Winged helix DNA-binding domain"/>
    <property type="match status" value="1"/>
</dbReference>
<dbReference type="SUPFAM" id="SSF46785">
    <property type="entry name" value="Winged helix' DNA-binding domain"/>
    <property type="match status" value="1"/>
</dbReference>
<dbReference type="PANTHER" id="PTHR30537">
    <property type="entry name" value="HTH-TYPE TRANSCRIPTIONAL REGULATOR"/>
    <property type="match status" value="1"/>
</dbReference>
<dbReference type="Gene3D" id="3.40.190.290">
    <property type="match status" value="1"/>
</dbReference>
<dbReference type="InterPro" id="IPR058163">
    <property type="entry name" value="LysR-type_TF_proteobact-type"/>
</dbReference>
<dbReference type="Pfam" id="PF03466">
    <property type="entry name" value="LysR_substrate"/>
    <property type="match status" value="1"/>
</dbReference>
<evidence type="ECO:0000256" key="2">
    <source>
        <dbReference type="ARBA" id="ARBA00023015"/>
    </source>
</evidence>
<dbReference type="InterPro" id="IPR005119">
    <property type="entry name" value="LysR_subst-bd"/>
</dbReference>
<organism evidence="6 7">
    <name type="scientific">Vogesella oryzagri</name>
    <dbReference type="NCBI Taxonomy" id="3160864"/>
    <lineage>
        <taxon>Bacteria</taxon>
        <taxon>Pseudomonadati</taxon>
        <taxon>Pseudomonadota</taxon>
        <taxon>Betaproteobacteria</taxon>
        <taxon>Neisseriales</taxon>
        <taxon>Chromobacteriaceae</taxon>
        <taxon>Vogesella</taxon>
    </lineage>
</organism>
<accession>A0ABV1M4U9</accession>
<dbReference type="PANTHER" id="PTHR30537:SF5">
    <property type="entry name" value="HTH-TYPE TRANSCRIPTIONAL ACTIVATOR TTDR-RELATED"/>
    <property type="match status" value="1"/>
</dbReference>
<dbReference type="InterPro" id="IPR036390">
    <property type="entry name" value="WH_DNA-bd_sf"/>
</dbReference>
<keyword evidence="4" id="KW-0804">Transcription</keyword>
<dbReference type="EMBL" id="JBEFLD010000004">
    <property type="protein sequence ID" value="MEQ6290600.1"/>
    <property type="molecule type" value="Genomic_DNA"/>
</dbReference>
<evidence type="ECO:0000313" key="7">
    <source>
        <dbReference type="Proteomes" id="UP001433638"/>
    </source>
</evidence>
<keyword evidence="2" id="KW-0805">Transcription regulation</keyword>
<gene>
    <name evidence="6" type="ORF">ABNW52_08230</name>
</gene>
<comment type="similarity">
    <text evidence="1">Belongs to the LysR transcriptional regulatory family.</text>
</comment>
<evidence type="ECO:0000256" key="3">
    <source>
        <dbReference type="ARBA" id="ARBA00023125"/>
    </source>
</evidence>
<dbReference type="InterPro" id="IPR000847">
    <property type="entry name" value="LysR_HTH_N"/>
</dbReference>
<keyword evidence="7" id="KW-1185">Reference proteome</keyword>
<reference evidence="6" key="1">
    <citation type="submission" date="2024-06" db="EMBL/GenBank/DDBJ databases">
        <title>Genome sequence of Vogesella sp. MAHUQ-64.</title>
        <authorList>
            <person name="Huq M.A."/>
        </authorList>
    </citation>
    <scope>NUCLEOTIDE SEQUENCE</scope>
    <source>
        <strain evidence="6">MAHUQ-64</strain>
    </source>
</reference>
<evidence type="ECO:0000256" key="1">
    <source>
        <dbReference type="ARBA" id="ARBA00009437"/>
    </source>
</evidence>
<dbReference type="RefSeq" id="WP_349586243.1">
    <property type="nucleotide sequence ID" value="NZ_JBEFLD010000004.1"/>
</dbReference>
<feature type="domain" description="HTH lysR-type" evidence="5">
    <location>
        <begin position="6"/>
        <end position="63"/>
    </location>
</feature>
<dbReference type="InterPro" id="IPR036388">
    <property type="entry name" value="WH-like_DNA-bd_sf"/>
</dbReference>
<dbReference type="SUPFAM" id="SSF53850">
    <property type="entry name" value="Periplasmic binding protein-like II"/>
    <property type="match status" value="1"/>
</dbReference>
<proteinExistence type="inferred from homology"/>
<evidence type="ECO:0000313" key="6">
    <source>
        <dbReference type="EMBL" id="MEQ6290600.1"/>
    </source>
</evidence>
<comment type="caution">
    <text evidence="6">The sequence shown here is derived from an EMBL/GenBank/DDBJ whole genome shotgun (WGS) entry which is preliminary data.</text>
</comment>
<name>A0ABV1M4U9_9NEIS</name>
<keyword evidence="3" id="KW-0238">DNA-binding</keyword>
<evidence type="ECO:0000256" key="4">
    <source>
        <dbReference type="ARBA" id="ARBA00023163"/>
    </source>
</evidence>
<dbReference type="Pfam" id="PF00126">
    <property type="entry name" value="HTH_1"/>
    <property type="match status" value="1"/>
</dbReference>
<dbReference type="PROSITE" id="PS50931">
    <property type="entry name" value="HTH_LYSR"/>
    <property type="match status" value="1"/>
</dbReference>